<dbReference type="AlphaFoldDB" id="A0ABD1LS34"/>
<accession>A0ABD1LS34</accession>
<name>A0ABD1LS34_9FABA</name>
<keyword evidence="3" id="KW-1185">Reference proteome</keyword>
<feature type="compositionally biased region" description="Low complexity" evidence="1">
    <location>
        <begin position="316"/>
        <end position="330"/>
    </location>
</feature>
<comment type="caution">
    <text evidence="2">The sequence shown here is derived from an EMBL/GenBank/DDBJ whole genome shotgun (WGS) entry which is preliminary data.</text>
</comment>
<protein>
    <submittedName>
        <fullName evidence="2">Uncharacterized protein</fullName>
    </submittedName>
</protein>
<evidence type="ECO:0000313" key="2">
    <source>
        <dbReference type="EMBL" id="KAL2326314.1"/>
    </source>
</evidence>
<sequence>MPPSTPTFSPTPLAALRFSTRSASSAPLSVPLLPTLSSRTLVTAWFDCTLELVRQFRSYGLVLLDKAYRALEFFTQKKHSKGYFPATISFVLYICFCSYPTSMQRGYLKFGGPLKPNEDIVHTKKCLRLKLFVHAHSLKQHIQSLKLFVHAHSSLSLCLNHYSLVVVVATATNARRGTCLSLAPCSRYPNRLECTTPFSTPLPLFPSTLTPSLIFFSQRRCLPPLPKPPTPPPPSHLAAAVPPLAAVPHRRASPCCLASLPHLMSHLAASSPPPCIAALSQPPRLIHSPSHRISPTHDPFPSSHPRDPFSLPPATTPFSSSPSPDYFSPPLRFNNPHAGEAA</sequence>
<evidence type="ECO:0000256" key="1">
    <source>
        <dbReference type="SAM" id="MobiDB-lite"/>
    </source>
</evidence>
<organism evidence="2 3">
    <name type="scientific">Flemingia macrophylla</name>
    <dbReference type="NCBI Taxonomy" id="520843"/>
    <lineage>
        <taxon>Eukaryota</taxon>
        <taxon>Viridiplantae</taxon>
        <taxon>Streptophyta</taxon>
        <taxon>Embryophyta</taxon>
        <taxon>Tracheophyta</taxon>
        <taxon>Spermatophyta</taxon>
        <taxon>Magnoliopsida</taxon>
        <taxon>eudicotyledons</taxon>
        <taxon>Gunneridae</taxon>
        <taxon>Pentapetalae</taxon>
        <taxon>rosids</taxon>
        <taxon>fabids</taxon>
        <taxon>Fabales</taxon>
        <taxon>Fabaceae</taxon>
        <taxon>Papilionoideae</taxon>
        <taxon>50 kb inversion clade</taxon>
        <taxon>NPAAA clade</taxon>
        <taxon>indigoferoid/millettioid clade</taxon>
        <taxon>Phaseoleae</taxon>
        <taxon>Flemingia</taxon>
    </lineage>
</organism>
<feature type="region of interest" description="Disordered" evidence="1">
    <location>
        <begin position="286"/>
        <end position="342"/>
    </location>
</feature>
<reference evidence="2 3" key="1">
    <citation type="submission" date="2024-08" db="EMBL/GenBank/DDBJ databases">
        <title>Insights into the chromosomal genome structure of Flemingia macrophylla.</title>
        <authorList>
            <person name="Ding Y."/>
            <person name="Zhao Y."/>
            <person name="Bi W."/>
            <person name="Wu M."/>
            <person name="Zhao G."/>
            <person name="Gong Y."/>
            <person name="Li W."/>
            <person name="Zhang P."/>
        </authorList>
    </citation>
    <scope>NUCLEOTIDE SEQUENCE [LARGE SCALE GENOMIC DNA]</scope>
    <source>
        <strain evidence="2">DYQJB</strain>
        <tissue evidence="2">Leaf</tissue>
    </source>
</reference>
<dbReference type="EMBL" id="JBGMDY010000008">
    <property type="protein sequence ID" value="KAL2326314.1"/>
    <property type="molecule type" value="Genomic_DNA"/>
</dbReference>
<proteinExistence type="predicted"/>
<evidence type="ECO:0000313" key="3">
    <source>
        <dbReference type="Proteomes" id="UP001603857"/>
    </source>
</evidence>
<gene>
    <name evidence="2" type="ORF">Fmac_025372</name>
</gene>
<dbReference type="Proteomes" id="UP001603857">
    <property type="component" value="Unassembled WGS sequence"/>
</dbReference>